<protein>
    <submittedName>
        <fullName evidence="1">Uncharacterized protein</fullName>
    </submittedName>
</protein>
<evidence type="ECO:0000313" key="2">
    <source>
        <dbReference type="Proteomes" id="UP000009100"/>
    </source>
</evidence>
<dbReference type="Proteomes" id="UP000009100">
    <property type="component" value="Chromosome 1"/>
</dbReference>
<sequence>MSGSNKKQPSFPKVRLERNRESGVVGITFFISSFPKVSYQRSRDSRFVGFTFVIPSSEVRT</sequence>
<dbReference type="AlphaFoldDB" id="B7VP60"/>
<gene>
    <name evidence="1" type="ordered locus">VS_1624</name>
</gene>
<name>B7VP60_VIBA3</name>
<accession>B7VP60</accession>
<proteinExistence type="predicted"/>
<dbReference type="EMBL" id="FM954972">
    <property type="protein sequence ID" value="CAV18802.1"/>
    <property type="molecule type" value="Genomic_DNA"/>
</dbReference>
<dbReference type="KEGG" id="vsp:VS_1624"/>
<dbReference type="STRING" id="575788.VS_1624"/>
<evidence type="ECO:0000313" key="1">
    <source>
        <dbReference type="EMBL" id="CAV18802.1"/>
    </source>
</evidence>
<dbReference type="HOGENOM" id="CLU_2921602_0_0_6"/>
<organism evidence="1 2">
    <name type="scientific">Vibrio atlanticus (strain LGP32)</name>
    <name type="common">Vibrio splendidus (strain Mel32)</name>
    <dbReference type="NCBI Taxonomy" id="575788"/>
    <lineage>
        <taxon>Bacteria</taxon>
        <taxon>Pseudomonadati</taxon>
        <taxon>Pseudomonadota</taxon>
        <taxon>Gammaproteobacteria</taxon>
        <taxon>Vibrionales</taxon>
        <taxon>Vibrionaceae</taxon>
        <taxon>Vibrio</taxon>
    </lineage>
</organism>
<reference evidence="1 2" key="1">
    <citation type="submission" date="2009-02" db="EMBL/GenBank/DDBJ databases">
        <title>Vibrio splendidus str. LGP32 complete genome.</title>
        <authorList>
            <person name="Mazel D."/>
            <person name="Le Roux F."/>
        </authorList>
    </citation>
    <scope>NUCLEOTIDE SEQUENCE [LARGE SCALE GENOMIC DNA]</scope>
    <source>
        <strain evidence="1 2">LGP32</strain>
    </source>
</reference>